<comment type="caution">
    <text evidence="2">The sequence shown here is derived from an EMBL/GenBank/DDBJ whole genome shotgun (WGS) entry which is preliminary data.</text>
</comment>
<proteinExistence type="predicted"/>
<feature type="region of interest" description="Disordered" evidence="1">
    <location>
        <begin position="41"/>
        <end position="72"/>
    </location>
</feature>
<evidence type="ECO:0000256" key="1">
    <source>
        <dbReference type="SAM" id="MobiDB-lite"/>
    </source>
</evidence>
<dbReference type="InterPro" id="IPR007493">
    <property type="entry name" value="DUF538"/>
</dbReference>
<dbReference type="AlphaFoldDB" id="A0AAV9DRA7"/>
<feature type="compositionally biased region" description="Basic and acidic residues" evidence="1">
    <location>
        <begin position="42"/>
        <end position="51"/>
    </location>
</feature>
<evidence type="ECO:0000313" key="2">
    <source>
        <dbReference type="EMBL" id="KAK1303063.1"/>
    </source>
</evidence>
<reference evidence="2" key="1">
    <citation type="journal article" date="2023" name="Nat. Commun.">
        <title>Diploid and tetraploid genomes of Acorus and the evolution of monocots.</title>
        <authorList>
            <person name="Ma L."/>
            <person name="Liu K.W."/>
            <person name="Li Z."/>
            <person name="Hsiao Y.Y."/>
            <person name="Qi Y."/>
            <person name="Fu T."/>
            <person name="Tang G.D."/>
            <person name="Zhang D."/>
            <person name="Sun W.H."/>
            <person name="Liu D.K."/>
            <person name="Li Y."/>
            <person name="Chen G.Z."/>
            <person name="Liu X.D."/>
            <person name="Liao X.Y."/>
            <person name="Jiang Y.T."/>
            <person name="Yu X."/>
            <person name="Hao Y."/>
            <person name="Huang J."/>
            <person name="Zhao X.W."/>
            <person name="Ke S."/>
            <person name="Chen Y.Y."/>
            <person name="Wu W.L."/>
            <person name="Hsu J.L."/>
            <person name="Lin Y.F."/>
            <person name="Huang M.D."/>
            <person name="Li C.Y."/>
            <person name="Huang L."/>
            <person name="Wang Z.W."/>
            <person name="Zhao X."/>
            <person name="Zhong W.Y."/>
            <person name="Peng D.H."/>
            <person name="Ahmad S."/>
            <person name="Lan S."/>
            <person name="Zhang J.S."/>
            <person name="Tsai W.C."/>
            <person name="Van de Peer Y."/>
            <person name="Liu Z.J."/>
        </authorList>
    </citation>
    <scope>NUCLEOTIDE SEQUENCE</scope>
    <source>
        <strain evidence="2">CP</strain>
    </source>
</reference>
<dbReference type="Gene3D" id="2.30.240.10">
    <property type="entry name" value="At5g01610-like"/>
    <property type="match status" value="1"/>
</dbReference>
<gene>
    <name evidence="2" type="ORF">QJS10_CPB12g00529</name>
</gene>
<evidence type="ECO:0000313" key="3">
    <source>
        <dbReference type="Proteomes" id="UP001180020"/>
    </source>
</evidence>
<dbReference type="PANTHER" id="PTHR31676:SF10">
    <property type="entry name" value="EXPRESSED PROTEIN"/>
    <property type="match status" value="1"/>
</dbReference>
<dbReference type="PANTHER" id="PTHR31676">
    <property type="entry name" value="T31J12.3 PROTEIN-RELATED"/>
    <property type="match status" value="1"/>
</dbReference>
<feature type="compositionally biased region" description="Basic residues" evidence="1">
    <location>
        <begin position="52"/>
        <end position="62"/>
    </location>
</feature>
<name>A0AAV9DRA7_ACOCL</name>
<dbReference type="InterPro" id="IPR036758">
    <property type="entry name" value="At5g01610-like"/>
</dbReference>
<dbReference type="Pfam" id="PF04398">
    <property type="entry name" value="DUF538"/>
    <property type="match status" value="1"/>
</dbReference>
<accession>A0AAV9DRA7</accession>
<reference evidence="2" key="2">
    <citation type="submission" date="2023-06" db="EMBL/GenBank/DDBJ databases">
        <authorList>
            <person name="Ma L."/>
            <person name="Liu K.-W."/>
            <person name="Li Z."/>
            <person name="Hsiao Y.-Y."/>
            <person name="Qi Y."/>
            <person name="Fu T."/>
            <person name="Tang G."/>
            <person name="Zhang D."/>
            <person name="Sun W.-H."/>
            <person name="Liu D.-K."/>
            <person name="Li Y."/>
            <person name="Chen G.-Z."/>
            <person name="Liu X.-D."/>
            <person name="Liao X.-Y."/>
            <person name="Jiang Y.-T."/>
            <person name="Yu X."/>
            <person name="Hao Y."/>
            <person name="Huang J."/>
            <person name="Zhao X.-W."/>
            <person name="Ke S."/>
            <person name="Chen Y.-Y."/>
            <person name="Wu W.-L."/>
            <person name="Hsu J.-L."/>
            <person name="Lin Y.-F."/>
            <person name="Huang M.-D."/>
            <person name="Li C.-Y."/>
            <person name="Huang L."/>
            <person name="Wang Z.-W."/>
            <person name="Zhao X."/>
            <person name="Zhong W.-Y."/>
            <person name="Peng D.-H."/>
            <person name="Ahmad S."/>
            <person name="Lan S."/>
            <person name="Zhang J.-S."/>
            <person name="Tsai W.-C."/>
            <person name="Van De Peer Y."/>
            <person name="Liu Z.-J."/>
        </authorList>
    </citation>
    <scope>NUCLEOTIDE SEQUENCE</scope>
    <source>
        <strain evidence="2">CP</strain>
        <tissue evidence="2">Leaves</tissue>
    </source>
</reference>
<dbReference type="Proteomes" id="UP001180020">
    <property type="component" value="Unassembled WGS sequence"/>
</dbReference>
<dbReference type="EMBL" id="JAUJYO010000012">
    <property type="protein sequence ID" value="KAK1303063.1"/>
    <property type="molecule type" value="Genomic_DNA"/>
</dbReference>
<keyword evidence="3" id="KW-1185">Reference proteome</keyword>
<sequence>MTRVESRVFESAICYYFSVYVGPRTIYMHRLCSFCARKKKNPKNERKENKQSKHTIKKKPPHRPTPTVTQNMATHETEIPTDGAEIHHGSSECKKRLIQILKENSLPAGLLPFGDDDVLELGYNRKVGYLWLNQKKKRKHFFPKIGKWVEYDEKVTAYLESHRMKRISGVYGKEFMLTMGAGEMYVDDPVEGKVHVKTNIGLSRVFPASAFQIDEEEEEEE</sequence>
<organism evidence="2 3">
    <name type="scientific">Acorus calamus</name>
    <name type="common">Sweet flag</name>
    <dbReference type="NCBI Taxonomy" id="4465"/>
    <lineage>
        <taxon>Eukaryota</taxon>
        <taxon>Viridiplantae</taxon>
        <taxon>Streptophyta</taxon>
        <taxon>Embryophyta</taxon>
        <taxon>Tracheophyta</taxon>
        <taxon>Spermatophyta</taxon>
        <taxon>Magnoliopsida</taxon>
        <taxon>Liliopsida</taxon>
        <taxon>Acoraceae</taxon>
        <taxon>Acorus</taxon>
    </lineage>
</organism>
<dbReference type="SUPFAM" id="SSF141562">
    <property type="entry name" value="At5g01610-like"/>
    <property type="match status" value="1"/>
</dbReference>
<protein>
    <submittedName>
        <fullName evidence="2">Uncharacterized protein</fullName>
    </submittedName>
</protein>